<feature type="transmembrane region" description="Helical" evidence="1">
    <location>
        <begin position="262"/>
        <end position="284"/>
    </location>
</feature>
<feature type="transmembrane region" description="Helical" evidence="1">
    <location>
        <begin position="417"/>
        <end position="441"/>
    </location>
</feature>
<dbReference type="Proteomes" id="UP001628156">
    <property type="component" value="Unassembled WGS sequence"/>
</dbReference>
<accession>A0ABQ0DJG1</accession>
<evidence type="ECO:0000256" key="1">
    <source>
        <dbReference type="SAM" id="Phobius"/>
    </source>
</evidence>
<protein>
    <recommendedName>
        <fullName evidence="4">Transporter, major facilitator family protein</fullName>
    </recommendedName>
</protein>
<reference evidence="2 3" key="1">
    <citation type="journal article" date="2019" name="PLoS Negl. Trop. Dis.">
        <title>Whole genome sequencing of Entamoeba nuttalli reveals mammalian host-related molecular signatures and a novel octapeptide-repeat surface protein.</title>
        <authorList>
            <person name="Tanaka M."/>
            <person name="Makiuchi T."/>
            <person name="Komiyama T."/>
            <person name="Shiina T."/>
            <person name="Osaki K."/>
            <person name="Tachibana H."/>
        </authorList>
    </citation>
    <scope>NUCLEOTIDE SEQUENCE [LARGE SCALE GENOMIC DNA]</scope>
    <source>
        <strain evidence="2 3">P19-061405</strain>
    </source>
</reference>
<evidence type="ECO:0000313" key="2">
    <source>
        <dbReference type="EMBL" id="GAB1222857.1"/>
    </source>
</evidence>
<dbReference type="InterPro" id="IPR036259">
    <property type="entry name" value="MFS_trans_sf"/>
</dbReference>
<dbReference type="Gene3D" id="1.20.1250.20">
    <property type="entry name" value="MFS general substrate transporter like domains"/>
    <property type="match status" value="1"/>
</dbReference>
<feature type="transmembrane region" description="Helical" evidence="1">
    <location>
        <begin position="124"/>
        <end position="147"/>
    </location>
</feature>
<gene>
    <name evidence="2" type="ORF">ENUP19_0121G0219</name>
</gene>
<comment type="caution">
    <text evidence="2">The sequence shown here is derived from an EMBL/GenBank/DDBJ whole genome shotgun (WGS) entry which is preliminary data.</text>
</comment>
<feature type="transmembrane region" description="Helical" evidence="1">
    <location>
        <begin position="98"/>
        <end position="118"/>
    </location>
</feature>
<keyword evidence="1" id="KW-0812">Transmembrane</keyword>
<evidence type="ECO:0000313" key="3">
    <source>
        <dbReference type="Proteomes" id="UP001628156"/>
    </source>
</evidence>
<organism evidence="2 3">
    <name type="scientific">Entamoeba nuttalli</name>
    <dbReference type="NCBI Taxonomy" id="412467"/>
    <lineage>
        <taxon>Eukaryota</taxon>
        <taxon>Amoebozoa</taxon>
        <taxon>Evosea</taxon>
        <taxon>Archamoebae</taxon>
        <taxon>Mastigamoebida</taxon>
        <taxon>Entamoebidae</taxon>
        <taxon>Entamoeba</taxon>
    </lineage>
</organism>
<feature type="transmembrane region" description="Helical" evidence="1">
    <location>
        <begin position="206"/>
        <end position="226"/>
    </location>
</feature>
<feature type="transmembrane region" description="Helical" evidence="1">
    <location>
        <begin position="352"/>
        <end position="375"/>
    </location>
</feature>
<feature type="transmembrane region" description="Helical" evidence="1">
    <location>
        <begin position="60"/>
        <end position="86"/>
    </location>
</feature>
<keyword evidence="3" id="KW-1185">Reference proteome</keyword>
<name>A0ABQ0DJG1_9EUKA</name>
<evidence type="ECO:0008006" key="4">
    <source>
        <dbReference type="Google" id="ProtNLM"/>
    </source>
</evidence>
<dbReference type="SUPFAM" id="SSF103473">
    <property type="entry name" value="MFS general substrate transporter"/>
    <property type="match status" value="1"/>
</dbReference>
<keyword evidence="1" id="KW-0472">Membrane</keyword>
<keyword evidence="1" id="KW-1133">Transmembrane helix</keyword>
<dbReference type="EMBL" id="BAAFRS010000121">
    <property type="protein sequence ID" value="GAB1222857.1"/>
    <property type="molecule type" value="Genomic_DNA"/>
</dbReference>
<feature type="transmembrane region" description="Helical" evidence="1">
    <location>
        <begin position="159"/>
        <end position="178"/>
    </location>
</feature>
<feature type="transmembrane region" description="Helical" evidence="1">
    <location>
        <begin position="387"/>
        <end position="411"/>
    </location>
</feature>
<feature type="transmembrane region" description="Helical" evidence="1">
    <location>
        <begin position="304"/>
        <end position="320"/>
    </location>
</feature>
<proteinExistence type="predicted"/>
<sequence length="467" mass="53784">MNIAWEEHEARLNEGDMKHRSVLNVILWSFGQIPVEMPNEFTHRINIIFLLLLIEEGVNYTTALAIFSAVILVCSILGGIINFVILCFAVRYAWKKQTIIVIAAFFLIFNIAACWIYHYSAFAILLFFTAWLPQAAIAMHGSQIPFISTTDLHQFADHLSILMSMITGNLYIYIARILPNLQYFNSNTQALAKLGSSEVVKPTGTIYITTGICVFGLLCLIPYLFLQEHSTKPPIKSFRYNFLYIFNEFITIIGDMLHEKNFLLLLVCIVGIQYGPLYVSILFSTVQSDIFHTSELNLEIKENIFFYMYFICFFIVPPILHKWGPRLMMLIMLGATIIETTLQMVVVFSEPLSYVACVCCGFVNASMNVTIRRFIYENCTYETISMHYGVVTILIKIMNSVSVLLSLIYSFQENTYYFIRYFLVICIFFILACIGIICAVFTKDHHKEYVLGLRPPYLRYKIIEEKD</sequence>